<organism evidence="2">
    <name type="scientific">marine metagenome</name>
    <dbReference type="NCBI Taxonomy" id="408172"/>
    <lineage>
        <taxon>unclassified sequences</taxon>
        <taxon>metagenomes</taxon>
        <taxon>ecological metagenomes</taxon>
    </lineage>
</organism>
<protein>
    <recommendedName>
        <fullName evidence="3">PEGA domain-containing protein</fullName>
    </recommendedName>
</protein>
<evidence type="ECO:0000256" key="1">
    <source>
        <dbReference type="SAM" id="Phobius"/>
    </source>
</evidence>
<sequence>MKFTYLISWVDKNNLMTMQKVFYVLIGVLFSISVLQAQPEDDLESFGFIDIKTDSMDVPFFIDGYYVGNHPLGGPVPVLPGFHEVSYIPPNIQNEKIRNNLSDGIKRVYVAENDTLEVFLFYDHYLAQIETMENELKIQNYVGFSLIGVLIFVILSIF</sequence>
<accession>A0A381TKA6</accession>
<keyword evidence="1" id="KW-0812">Transmembrane</keyword>
<keyword evidence="1" id="KW-1133">Transmembrane helix</keyword>
<dbReference type="EMBL" id="UINC01004705">
    <property type="protein sequence ID" value="SVA16259.1"/>
    <property type="molecule type" value="Genomic_DNA"/>
</dbReference>
<gene>
    <name evidence="2" type="ORF">METZ01_LOCUS69113</name>
</gene>
<feature type="transmembrane region" description="Helical" evidence="1">
    <location>
        <begin position="21"/>
        <end position="38"/>
    </location>
</feature>
<evidence type="ECO:0000313" key="2">
    <source>
        <dbReference type="EMBL" id="SVA16259.1"/>
    </source>
</evidence>
<dbReference type="AlphaFoldDB" id="A0A381TKA6"/>
<reference evidence="2" key="1">
    <citation type="submission" date="2018-05" db="EMBL/GenBank/DDBJ databases">
        <authorList>
            <person name="Lanie J.A."/>
            <person name="Ng W.-L."/>
            <person name="Kazmierczak K.M."/>
            <person name="Andrzejewski T.M."/>
            <person name="Davidsen T.M."/>
            <person name="Wayne K.J."/>
            <person name="Tettelin H."/>
            <person name="Glass J.I."/>
            <person name="Rusch D."/>
            <person name="Podicherti R."/>
            <person name="Tsui H.-C.T."/>
            <person name="Winkler M.E."/>
        </authorList>
    </citation>
    <scope>NUCLEOTIDE SEQUENCE</scope>
</reference>
<name>A0A381TKA6_9ZZZZ</name>
<evidence type="ECO:0008006" key="3">
    <source>
        <dbReference type="Google" id="ProtNLM"/>
    </source>
</evidence>
<keyword evidence="1" id="KW-0472">Membrane</keyword>
<proteinExistence type="predicted"/>
<feature type="transmembrane region" description="Helical" evidence="1">
    <location>
        <begin position="138"/>
        <end position="157"/>
    </location>
</feature>